<evidence type="ECO:0000313" key="3">
    <source>
        <dbReference type="Proteomes" id="UP000001887"/>
    </source>
</evidence>
<accession>D2R6E2</accession>
<organism evidence="2 3">
    <name type="scientific">Pirellula staleyi (strain ATCC 27377 / DSM 6068 / ICPB 4128)</name>
    <name type="common">Pirella staleyi</name>
    <dbReference type="NCBI Taxonomy" id="530564"/>
    <lineage>
        <taxon>Bacteria</taxon>
        <taxon>Pseudomonadati</taxon>
        <taxon>Planctomycetota</taxon>
        <taxon>Planctomycetia</taxon>
        <taxon>Pirellulales</taxon>
        <taxon>Pirellulaceae</taxon>
        <taxon>Pirellula</taxon>
    </lineage>
</organism>
<keyword evidence="3" id="KW-1185">Reference proteome</keyword>
<reference evidence="2 3" key="1">
    <citation type="journal article" date="2009" name="Stand. Genomic Sci.">
        <title>Complete genome sequence of Pirellula staleyi type strain (ATCC 27377).</title>
        <authorList>
            <person name="Clum A."/>
            <person name="Tindall B.J."/>
            <person name="Sikorski J."/>
            <person name="Ivanova N."/>
            <person name="Mavrommatis K."/>
            <person name="Lucas S."/>
            <person name="Glavina del Rio T."/>
            <person name="Nolan M."/>
            <person name="Chen F."/>
            <person name="Tice H."/>
            <person name="Pitluck S."/>
            <person name="Cheng J.F."/>
            <person name="Chertkov O."/>
            <person name="Brettin T."/>
            <person name="Han C."/>
            <person name="Detter J.C."/>
            <person name="Kuske C."/>
            <person name="Bruce D."/>
            <person name="Goodwin L."/>
            <person name="Ovchinikova G."/>
            <person name="Pati A."/>
            <person name="Mikhailova N."/>
            <person name="Chen A."/>
            <person name="Palaniappan K."/>
            <person name="Land M."/>
            <person name="Hauser L."/>
            <person name="Chang Y.J."/>
            <person name="Jeffries C.D."/>
            <person name="Chain P."/>
            <person name="Rohde M."/>
            <person name="Goker M."/>
            <person name="Bristow J."/>
            <person name="Eisen J.A."/>
            <person name="Markowitz V."/>
            <person name="Hugenholtz P."/>
            <person name="Kyrpides N.C."/>
            <person name="Klenk H.P."/>
            <person name="Lapidus A."/>
        </authorList>
    </citation>
    <scope>NUCLEOTIDE SEQUENCE [LARGE SCALE GENOMIC DNA]</scope>
    <source>
        <strain evidence="3">ATCC 27377 / DSM 6068 / ICPB 4128</strain>
    </source>
</reference>
<dbReference type="STRING" id="530564.Psta_0835"/>
<proteinExistence type="predicted"/>
<name>D2R6E2_PIRSD</name>
<feature type="region of interest" description="Disordered" evidence="1">
    <location>
        <begin position="225"/>
        <end position="259"/>
    </location>
</feature>
<dbReference type="KEGG" id="psl:Psta_0835"/>
<dbReference type="HOGENOM" id="CLU_637533_0_0_0"/>
<evidence type="ECO:0000313" key="2">
    <source>
        <dbReference type="EMBL" id="ADB15520.1"/>
    </source>
</evidence>
<sequence precursor="true">MHRTPFMLSALLTGLLLGLLIPSLSAQETPLQRAKPEHYVELDGVIPALETLKGLGGLPGLEGLGPLGNKLKIRYQMTSKSETTAKVVVSIRSGDADMGTREIELPLDKPVDPILLTPTSDEKVKIKFERTVPNLKYKIGDKEFSGAAHVYKVEMALFGNLEGKGLEGFDIPGLEGLKAVSEKSVMELSYFMSDEAPLMGIVAMKMTGVAQAKFELARGTGVEKLIPPTADTMPGDTVPGDSASIPPGSPAPSGESMASDRPYKVGDWLEYQGTEKVSKKPAALRHIVKEVGDKSTLITAILSIDDQQVSTWDFEFPVADVVTILPQWEVIGDLSNRRQMNKSASKNVKFKLLESVDVAGVEESYTITLDTPGKPDRVLVNVGASRLAPLTGLVSVRMRHNTAVDLQLTLADQSGFVVLPEKPATKSKTK</sequence>
<dbReference type="EMBL" id="CP001848">
    <property type="protein sequence ID" value="ADB15520.1"/>
    <property type="molecule type" value="Genomic_DNA"/>
</dbReference>
<evidence type="ECO:0000256" key="1">
    <source>
        <dbReference type="SAM" id="MobiDB-lite"/>
    </source>
</evidence>
<dbReference type="AlphaFoldDB" id="D2R6E2"/>
<dbReference type="Proteomes" id="UP000001887">
    <property type="component" value="Chromosome"/>
</dbReference>
<feature type="compositionally biased region" description="Low complexity" evidence="1">
    <location>
        <begin position="239"/>
        <end position="259"/>
    </location>
</feature>
<gene>
    <name evidence="2" type="ordered locus">Psta_0835</name>
</gene>
<protein>
    <submittedName>
        <fullName evidence="2">Uncharacterized protein</fullName>
    </submittedName>
</protein>